<reference evidence="3 4" key="1">
    <citation type="submission" date="2019-05" db="EMBL/GenBank/DDBJ databases">
        <title>Emergence of the Ug99 lineage of the wheat stem rust pathogen through somatic hybridization.</title>
        <authorList>
            <person name="Li F."/>
            <person name="Upadhyaya N.M."/>
            <person name="Sperschneider J."/>
            <person name="Matny O."/>
            <person name="Nguyen-Phuc H."/>
            <person name="Mago R."/>
            <person name="Raley C."/>
            <person name="Miller M.E."/>
            <person name="Silverstein K.A.T."/>
            <person name="Henningsen E."/>
            <person name="Hirsch C.D."/>
            <person name="Visser B."/>
            <person name="Pretorius Z.A."/>
            <person name="Steffenson B.J."/>
            <person name="Schwessinger B."/>
            <person name="Dodds P.N."/>
            <person name="Figueroa M."/>
        </authorList>
    </citation>
    <scope>NUCLEOTIDE SEQUENCE [LARGE SCALE GENOMIC DNA]</scope>
    <source>
        <strain evidence="2">21-0</strain>
        <strain evidence="1 4">Ug99</strain>
    </source>
</reference>
<evidence type="ECO:0000313" key="4">
    <source>
        <dbReference type="Proteomes" id="UP000325313"/>
    </source>
</evidence>
<dbReference type="EMBL" id="VSWC01000041">
    <property type="protein sequence ID" value="KAA1104197.1"/>
    <property type="molecule type" value="Genomic_DNA"/>
</dbReference>
<keyword evidence="3" id="KW-1185">Reference proteome</keyword>
<evidence type="ECO:0000313" key="1">
    <source>
        <dbReference type="EMBL" id="KAA1068725.1"/>
    </source>
</evidence>
<gene>
    <name evidence="2" type="ORF">PGT21_014546</name>
    <name evidence="1" type="ORF">PGTUg99_036684</name>
</gene>
<accession>A0A5B0PR59</accession>
<comment type="caution">
    <text evidence="2">The sequence shown here is derived from an EMBL/GenBank/DDBJ whole genome shotgun (WGS) entry which is preliminary data.</text>
</comment>
<proteinExistence type="predicted"/>
<organism evidence="2 3">
    <name type="scientific">Puccinia graminis f. sp. tritici</name>
    <dbReference type="NCBI Taxonomy" id="56615"/>
    <lineage>
        <taxon>Eukaryota</taxon>
        <taxon>Fungi</taxon>
        <taxon>Dikarya</taxon>
        <taxon>Basidiomycota</taxon>
        <taxon>Pucciniomycotina</taxon>
        <taxon>Pucciniomycetes</taxon>
        <taxon>Pucciniales</taxon>
        <taxon>Pucciniaceae</taxon>
        <taxon>Puccinia</taxon>
    </lineage>
</organism>
<dbReference type="AlphaFoldDB" id="A0A5B0PR59"/>
<dbReference type="EMBL" id="VDEP01000505">
    <property type="protein sequence ID" value="KAA1068725.1"/>
    <property type="molecule type" value="Genomic_DNA"/>
</dbReference>
<name>A0A5B0PR59_PUCGR</name>
<evidence type="ECO:0000313" key="2">
    <source>
        <dbReference type="EMBL" id="KAA1104197.1"/>
    </source>
</evidence>
<dbReference type="Proteomes" id="UP000324748">
    <property type="component" value="Unassembled WGS sequence"/>
</dbReference>
<dbReference type="Proteomes" id="UP000325313">
    <property type="component" value="Unassembled WGS sequence"/>
</dbReference>
<evidence type="ECO:0000313" key="3">
    <source>
        <dbReference type="Proteomes" id="UP000324748"/>
    </source>
</evidence>
<protein>
    <submittedName>
        <fullName evidence="2">Uncharacterized protein</fullName>
    </submittedName>
</protein>
<sequence length="124" mass="13705">MSATIVVLRPTNPVSNRDECDYCCPSTHKSIDLPDKTRLAPSMQMIQESNTIPTSSLQTFFVPQLGETQPCRPAPTLSVTSTHPSCETVPVSQLSNFLPSGHLFPYKRITFKVLVQAQQVMKLA</sequence>